<dbReference type="RefSeq" id="WP_169171964.1">
    <property type="nucleotide sequence ID" value="NZ_JAAIII010000003.1"/>
</dbReference>
<dbReference type="AlphaFoldDB" id="A0A7Y0EP92"/>
<dbReference type="EMBL" id="JAAIII010000003">
    <property type="protein sequence ID" value="NMM93912.1"/>
    <property type="molecule type" value="Genomic_DNA"/>
</dbReference>
<reference evidence="1 2" key="1">
    <citation type="submission" date="2020-02" db="EMBL/GenBank/DDBJ databases">
        <title>Characterization of phylogenetic diversity of novel bifidobacterial species isolated in Czech ZOOs.</title>
        <authorList>
            <person name="Lugli G.A."/>
            <person name="Vera N.B."/>
            <person name="Ventura M."/>
        </authorList>
    </citation>
    <scope>NUCLEOTIDE SEQUENCE [LARGE SCALE GENOMIC DNA]</scope>
    <source>
        <strain evidence="1 2">DSM 109957</strain>
    </source>
</reference>
<sequence>MSDINHPQHYGQGPFECIELSGLYDFCMGNAIKYVWRHKLKGQPVKDLRKALWYLNHTKGEHGLGEATAMVTWIPLGGCARLADMLDQLTEANWADATPFWKALEDNDLAGCITAVEQLIRAEERTTPS</sequence>
<gene>
    <name evidence="1" type="ORF">G1C95_1099</name>
</gene>
<keyword evidence="2" id="KW-1185">Reference proteome</keyword>
<proteinExistence type="predicted"/>
<protein>
    <recommendedName>
        <fullName evidence="3">DUF3310 domain-containing protein</fullName>
    </recommendedName>
</protein>
<evidence type="ECO:0000313" key="2">
    <source>
        <dbReference type="Proteomes" id="UP000532194"/>
    </source>
</evidence>
<evidence type="ECO:0008006" key="3">
    <source>
        <dbReference type="Google" id="ProtNLM"/>
    </source>
</evidence>
<dbReference type="Proteomes" id="UP000532194">
    <property type="component" value="Unassembled WGS sequence"/>
</dbReference>
<dbReference type="Pfam" id="PF11753">
    <property type="entry name" value="DUF3310"/>
    <property type="match status" value="1"/>
</dbReference>
<dbReference type="InterPro" id="IPR021739">
    <property type="entry name" value="SaV-like"/>
</dbReference>
<organism evidence="1 2">
    <name type="scientific">Bifidobacterium oedipodis</name>
    <dbReference type="NCBI Taxonomy" id="2675322"/>
    <lineage>
        <taxon>Bacteria</taxon>
        <taxon>Bacillati</taxon>
        <taxon>Actinomycetota</taxon>
        <taxon>Actinomycetes</taxon>
        <taxon>Bifidobacteriales</taxon>
        <taxon>Bifidobacteriaceae</taxon>
        <taxon>Bifidobacterium</taxon>
    </lineage>
</organism>
<name>A0A7Y0EP92_9BIFI</name>
<evidence type="ECO:0000313" key="1">
    <source>
        <dbReference type="EMBL" id="NMM93912.1"/>
    </source>
</evidence>
<accession>A0A7Y0EP92</accession>
<comment type="caution">
    <text evidence="1">The sequence shown here is derived from an EMBL/GenBank/DDBJ whole genome shotgun (WGS) entry which is preliminary data.</text>
</comment>